<reference evidence="2" key="1">
    <citation type="submission" date="2014-11" db="EMBL/GenBank/DDBJ databases">
        <authorList>
            <person name="Amaro Gonzalez C."/>
        </authorList>
    </citation>
    <scope>NUCLEOTIDE SEQUENCE</scope>
</reference>
<name>A0A0E9V141_ANGAN</name>
<dbReference type="EMBL" id="GBXM01036835">
    <property type="protein sequence ID" value="JAH71742.1"/>
    <property type="molecule type" value="Transcribed_RNA"/>
</dbReference>
<evidence type="ECO:0000313" key="2">
    <source>
        <dbReference type="EMBL" id="JAH71742.1"/>
    </source>
</evidence>
<sequence>MLWSHNPRGSTTMVNGKWTC</sequence>
<reference evidence="2" key="2">
    <citation type="journal article" date="2015" name="Fish Shellfish Immunol.">
        <title>Early steps in the European eel (Anguilla anguilla)-Vibrio vulnificus interaction in the gills: Role of the RtxA13 toxin.</title>
        <authorList>
            <person name="Callol A."/>
            <person name="Pajuelo D."/>
            <person name="Ebbesson L."/>
            <person name="Teles M."/>
            <person name="MacKenzie S."/>
            <person name="Amaro C."/>
        </authorList>
    </citation>
    <scope>NUCLEOTIDE SEQUENCE</scope>
</reference>
<feature type="region of interest" description="Disordered" evidence="1">
    <location>
        <begin position="1"/>
        <end position="20"/>
    </location>
</feature>
<protein>
    <submittedName>
        <fullName evidence="2">Uncharacterized protein</fullName>
    </submittedName>
</protein>
<dbReference type="AlphaFoldDB" id="A0A0E9V141"/>
<accession>A0A0E9V141</accession>
<proteinExistence type="predicted"/>
<evidence type="ECO:0000256" key="1">
    <source>
        <dbReference type="SAM" id="MobiDB-lite"/>
    </source>
</evidence>
<organism evidence="2">
    <name type="scientific">Anguilla anguilla</name>
    <name type="common">European freshwater eel</name>
    <name type="synonym">Muraena anguilla</name>
    <dbReference type="NCBI Taxonomy" id="7936"/>
    <lineage>
        <taxon>Eukaryota</taxon>
        <taxon>Metazoa</taxon>
        <taxon>Chordata</taxon>
        <taxon>Craniata</taxon>
        <taxon>Vertebrata</taxon>
        <taxon>Euteleostomi</taxon>
        <taxon>Actinopterygii</taxon>
        <taxon>Neopterygii</taxon>
        <taxon>Teleostei</taxon>
        <taxon>Anguilliformes</taxon>
        <taxon>Anguillidae</taxon>
        <taxon>Anguilla</taxon>
    </lineage>
</organism>